<organism evidence="1">
    <name type="scientific">marine sediment metagenome</name>
    <dbReference type="NCBI Taxonomy" id="412755"/>
    <lineage>
        <taxon>unclassified sequences</taxon>
        <taxon>metagenomes</taxon>
        <taxon>ecological metagenomes</taxon>
    </lineage>
</organism>
<protein>
    <submittedName>
        <fullName evidence="1">Uncharacterized protein</fullName>
    </submittedName>
</protein>
<dbReference type="AlphaFoldDB" id="X0SHG6"/>
<sequence length="107" mass="12582">MSSEKKVYTGLSQDESDKMQKYLREISRIYGIRLAEIGDFLGKKLKNHRKGEHQWFMAFMIIDEIFDEMVAKLLTFIQDAGQREIFESIIREAQALVKEELPLPKQD</sequence>
<dbReference type="EMBL" id="BARS01009487">
    <property type="protein sequence ID" value="GAF75357.1"/>
    <property type="molecule type" value="Genomic_DNA"/>
</dbReference>
<comment type="caution">
    <text evidence="1">The sequence shown here is derived from an EMBL/GenBank/DDBJ whole genome shotgun (WGS) entry which is preliminary data.</text>
</comment>
<proteinExistence type="predicted"/>
<reference evidence="1" key="1">
    <citation type="journal article" date="2014" name="Front. Microbiol.">
        <title>High frequency of phylogenetically diverse reductive dehalogenase-homologous genes in deep subseafloor sedimentary metagenomes.</title>
        <authorList>
            <person name="Kawai M."/>
            <person name="Futagami T."/>
            <person name="Toyoda A."/>
            <person name="Takaki Y."/>
            <person name="Nishi S."/>
            <person name="Hori S."/>
            <person name="Arai W."/>
            <person name="Tsubouchi T."/>
            <person name="Morono Y."/>
            <person name="Uchiyama I."/>
            <person name="Ito T."/>
            <person name="Fujiyama A."/>
            <person name="Inagaki F."/>
            <person name="Takami H."/>
        </authorList>
    </citation>
    <scope>NUCLEOTIDE SEQUENCE</scope>
    <source>
        <strain evidence="1">Expedition CK06-06</strain>
    </source>
</reference>
<gene>
    <name evidence="1" type="ORF">S01H1_17833</name>
</gene>
<accession>X0SHG6</accession>
<evidence type="ECO:0000313" key="1">
    <source>
        <dbReference type="EMBL" id="GAF75357.1"/>
    </source>
</evidence>
<name>X0SHG6_9ZZZZ</name>